<dbReference type="GO" id="GO:0008137">
    <property type="term" value="F:NADH dehydrogenase (ubiquinone) activity"/>
    <property type="evidence" value="ECO:0007669"/>
    <property type="project" value="InterPro"/>
</dbReference>
<dbReference type="InterPro" id="IPR010228">
    <property type="entry name" value="NADH_UbQ_OxRdtase_Gsu"/>
</dbReference>
<feature type="domain" description="2Fe-2S ferredoxin-type" evidence="12">
    <location>
        <begin position="1"/>
        <end position="78"/>
    </location>
</feature>
<dbReference type="PANTHER" id="PTHR43105">
    <property type="entry name" value="RESPIRATORY NITRATE REDUCTASE"/>
    <property type="match status" value="1"/>
</dbReference>
<name>A0A140F2I1_9EUKA</name>
<evidence type="ECO:0000256" key="6">
    <source>
        <dbReference type="ARBA" id="ARBA00023004"/>
    </source>
</evidence>
<evidence type="ECO:0000256" key="5">
    <source>
        <dbReference type="ARBA" id="ARBA00022967"/>
    </source>
</evidence>
<evidence type="ECO:0000256" key="8">
    <source>
        <dbReference type="ARBA" id="ARBA00023027"/>
    </source>
</evidence>
<dbReference type="NCBIfam" id="TIGR01973">
    <property type="entry name" value="NuoG"/>
    <property type="match status" value="1"/>
</dbReference>
<dbReference type="InterPro" id="IPR001041">
    <property type="entry name" value="2Fe-2S_ferredoxin-type"/>
</dbReference>
<evidence type="ECO:0000256" key="2">
    <source>
        <dbReference type="ARBA" id="ARBA00005404"/>
    </source>
</evidence>
<protein>
    <submittedName>
        <fullName evidence="15">NADH dehydrogenase subunit 11</fullName>
    </submittedName>
</protein>
<comment type="similarity">
    <text evidence="2 10">Belongs to the complex I 75 kDa subunit family.</text>
</comment>
<dbReference type="Pfam" id="PF00384">
    <property type="entry name" value="Molybdopterin"/>
    <property type="match status" value="1"/>
</dbReference>
<dbReference type="CDD" id="cd00207">
    <property type="entry name" value="fer2"/>
    <property type="match status" value="1"/>
</dbReference>
<evidence type="ECO:0000313" key="15">
    <source>
        <dbReference type="EMBL" id="AML60615.1"/>
    </source>
</evidence>
<dbReference type="Pfam" id="PF09326">
    <property type="entry name" value="NADH_dhqG_C"/>
    <property type="match status" value="1"/>
</dbReference>
<dbReference type="InterPro" id="IPR019574">
    <property type="entry name" value="NADH_UbQ_OxRdtase_Gsu_4Fe4S-bd"/>
</dbReference>
<keyword evidence="7" id="KW-0411">Iron-sulfur</keyword>
<evidence type="ECO:0000259" key="13">
    <source>
        <dbReference type="PROSITE" id="PS51669"/>
    </source>
</evidence>
<dbReference type="SUPFAM" id="SSF53706">
    <property type="entry name" value="Formate dehydrogenase/DMSO reductase, domains 1-3"/>
    <property type="match status" value="1"/>
</dbReference>
<evidence type="ECO:0000256" key="1">
    <source>
        <dbReference type="ARBA" id="ARBA00001966"/>
    </source>
</evidence>
<dbReference type="FunFam" id="3.10.20.740:FF:000001">
    <property type="entry name" value="NADH-quinone oxidoreductase subunit G"/>
    <property type="match status" value="1"/>
</dbReference>
<dbReference type="SUPFAM" id="SSF54292">
    <property type="entry name" value="2Fe-2S ferredoxin-like"/>
    <property type="match status" value="1"/>
</dbReference>
<evidence type="ECO:0000256" key="10">
    <source>
        <dbReference type="RuleBase" id="RU004523"/>
    </source>
</evidence>
<dbReference type="Gene3D" id="3.40.50.740">
    <property type="match status" value="1"/>
</dbReference>
<dbReference type="Pfam" id="PF13510">
    <property type="entry name" value="Fer2_4"/>
    <property type="match status" value="1"/>
</dbReference>
<dbReference type="InterPro" id="IPR006656">
    <property type="entry name" value="Mopterin_OxRdtase"/>
</dbReference>
<evidence type="ECO:0000256" key="11">
    <source>
        <dbReference type="SAM" id="MobiDB-lite"/>
    </source>
</evidence>
<evidence type="ECO:0000256" key="9">
    <source>
        <dbReference type="ARBA" id="ARBA00034078"/>
    </source>
</evidence>
<comment type="cofactor">
    <cofactor evidence="1">
        <name>[4Fe-4S] cluster</name>
        <dbReference type="ChEBI" id="CHEBI:49883"/>
    </cofactor>
</comment>
<evidence type="ECO:0000259" key="12">
    <source>
        <dbReference type="PROSITE" id="PS51085"/>
    </source>
</evidence>
<dbReference type="AlphaFoldDB" id="A0A140F2I1"/>
<proteinExistence type="inferred from homology"/>
<reference evidence="15" key="1">
    <citation type="submission" date="2015-11" db="EMBL/GenBank/DDBJ databases">
        <authorList>
            <person name="Zhang Y."/>
            <person name="Guo Z."/>
        </authorList>
    </citation>
    <scope>NUCLEOTIDE SEQUENCE</scope>
</reference>
<dbReference type="GO" id="GO:0042773">
    <property type="term" value="P:ATP synthesis coupled electron transport"/>
    <property type="evidence" value="ECO:0007669"/>
    <property type="project" value="InterPro"/>
</dbReference>
<dbReference type="SMART" id="SM00929">
    <property type="entry name" value="NADH-G_4Fe-4S_3"/>
    <property type="match status" value="1"/>
</dbReference>
<organism evidence="15">
    <name type="scientific">Moramonas marocensis</name>
    <dbReference type="NCBI Taxonomy" id="1805496"/>
    <lineage>
        <taxon>Eukaryota</taxon>
        <taxon>Discoba</taxon>
        <taxon>Jakobida</taxon>
        <taxon>Histionina</taxon>
        <taxon>Moramonas</taxon>
    </lineage>
</organism>
<dbReference type="InterPro" id="IPR006963">
    <property type="entry name" value="Mopterin_OxRdtase_4Fe-4S_dom"/>
</dbReference>
<evidence type="ECO:0000256" key="4">
    <source>
        <dbReference type="ARBA" id="ARBA00022723"/>
    </source>
</evidence>
<dbReference type="FunFam" id="3.30.70.20:FF:000002">
    <property type="entry name" value="NADH-ubiquinone oxidoreductase 75 kDa subunit"/>
    <property type="match status" value="1"/>
</dbReference>
<dbReference type="PROSITE" id="PS00643">
    <property type="entry name" value="COMPLEX1_75K_3"/>
    <property type="match status" value="1"/>
</dbReference>
<dbReference type="SUPFAM" id="SSF54862">
    <property type="entry name" value="4Fe-4S ferredoxins"/>
    <property type="match status" value="1"/>
</dbReference>
<feature type="compositionally biased region" description="Basic and acidic residues" evidence="11">
    <location>
        <begin position="559"/>
        <end position="572"/>
    </location>
</feature>
<dbReference type="EMBL" id="KU057171">
    <property type="protein sequence ID" value="AML60615.1"/>
    <property type="molecule type" value="Genomic_DNA"/>
</dbReference>
<reference evidence="15" key="2">
    <citation type="journal article" date="2016" name="Open Biol.">
        <title>Moramonas marocensis gen. nov., sp. nov.: a jakobid flagellate isolated from desert soil with a bacteria-like, but bloated mitochondrial genome.</title>
        <authorList>
            <person name="Strassert J.F."/>
            <person name="Tikhonenkov D.V."/>
            <person name="Pombert J.F."/>
            <person name="Kolisko M."/>
            <person name="Tai V."/>
            <person name="Mylnikov A.P."/>
            <person name="Keeling P.J."/>
        </authorList>
    </citation>
    <scope>NUCLEOTIDE SEQUENCE</scope>
</reference>
<feature type="domain" description="4Fe-4S His(Cys)3-ligated-type" evidence="14">
    <location>
        <begin position="78"/>
        <end position="117"/>
    </location>
</feature>
<dbReference type="Gene3D" id="3.10.20.740">
    <property type="match status" value="1"/>
</dbReference>
<dbReference type="Gene3D" id="3.30.200.210">
    <property type="match status" value="1"/>
</dbReference>
<dbReference type="PANTHER" id="PTHR43105:SF13">
    <property type="entry name" value="NADH-UBIQUINONE OXIDOREDUCTASE 75 KDA SUBUNIT, MITOCHONDRIAL"/>
    <property type="match status" value="1"/>
</dbReference>
<geneLocation type="mitochondrion" evidence="15"/>
<dbReference type="InterPro" id="IPR015405">
    <property type="entry name" value="NDUFS1-like_C"/>
</dbReference>
<accession>A0A140F2I1</accession>
<dbReference type="GO" id="GO:0046872">
    <property type="term" value="F:metal ion binding"/>
    <property type="evidence" value="ECO:0007669"/>
    <property type="project" value="UniProtKB-KW"/>
</dbReference>
<dbReference type="Pfam" id="PF22151">
    <property type="entry name" value="Fer4_NDSU1"/>
    <property type="match status" value="1"/>
</dbReference>
<keyword evidence="5" id="KW-1278">Translocase</keyword>
<dbReference type="Gene3D" id="3.30.70.20">
    <property type="match status" value="1"/>
</dbReference>
<evidence type="ECO:0000256" key="3">
    <source>
        <dbReference type="ARBA" id="ARBA00022485"/>
    </source>
</evidence>
<dbReference type="GO" id="GO:0016020">
    <property type="term" value="C:membrane"/>
    <property type="evidence" value="ECO:0007669"/>
    <property type="project" value="InterPro"/>
</dbReference>
<comment type="cofactor">
    <cofactor evidence="9">
        <name>[2Fe-2S] cluster</name>
        <dbReference type="ChEBI" id="CHEBI:190135"/>
    </cofactor>
</comment>
<dbReference type="PROSITE" id="PS00641">
    <property type="entry name" value="COMPLEX1_75K_1"/>
    <property type="match status" value="1"/>
</dbReference>
<dbReference type="PROSITE" id="PS00642">
    <property type="entry name" value="COMPLEX1_75K_2"/>
    <property type="match status" value="1"/>
</dbReference>
<sequence>MVKVFIDHRSIEVLKGTTVLQACLQIGVEIPRFCYHERLSIAGNCRMCLVEVEKSPKPVASCAMPVVEGMKIRTSTPLVKKAREGVLEFLLVNHPLDCPICDQGGECDLQDLTMVYGSDRGRFHEYKRGVEDKNIGPLIKTIMTRCIHCTRCVRFASEIAGVQEIGTVGRGKDTEISTYIQKIFHSELSGNIIDLCPVGALTSKPYAFTARSWELKTVESIDLTDAVGSNIRIDIRGSEIMRILPRLNEEINEEWITDKTRFSYDGLKRQRLQSPMIRVEGTESNYRIVNWKDAFSYIAQRINEEIAQRKNKKEDGQFSTIDIKAVIGKHADLESTYLLKKLIHKMGSNDIYLNRFSLLQKKNKQEKKYHLTYEAVLSSDLRENYLLNTQLTGFEKTDFCLLIGCNPRFEAPLLNLRLRKAHLQKGLKVFSIGPNDYNLTYPYEKIGNDFNSFVRLIEGRHKDSKYLFQAKFPTIILGMDFIIQNTLDMNTNYLFDLFYRIKNIYRTHNHFEGFWNGLNILHADASSVGSLDLGIEGKKIYLKNAHITETNNNGQLGTRDIKEAKKSRKPEENTEGMKSQQKSILYLLNADDFEFQNHLNQRTNKDNFDRNINDNLTDISDRLQKEERTKDIHGKNLRQKDLFIIYQGHHGDFGANNADIILPGAAYTEKNSYYTNMEGRVQNTRTAFLSPGNSREDWKIIQALSEVLGFTNTKSEITPNISNLLISSQEYQKKEITPYIEILKKLYPIKTTGIQNENTVRSESNLSFSAYRKYSFIQINLKNTIQGLNKSNSFYLTDPICRASQTMARCSTLYHIF</sequence>
<dbReference type="PROSITE" id="PS51085">
    <property type="entry name" value="2FE2S_FER_2"/>
    <property type="match status" value="1"/>
</dbReference>
<dbReference type="GO" id="GO:0051539">
    <property type="term" value="F:4 iron, 4 sulfur cluster binding"/>
    <property type="evidence" value="ECO:0007669"/>
    <property type="project" value="UniProtKB-KW"/>
</dbReference>
<keyword evidence="6" id="KW-0408">Iron</keyword>
<dbReference type="Pfam" id="PF22117">
    <property type="entry name" value="Fer4_Nqo3"/>
    <property type="match status" value="1"/>
</dbReference>
<evidence type="ECO:0000259" key="14">
    <source>
        <dbReference type="PROSITE" id="PS51839"/>
    </source>
</evidence>
<feature type="domain" description="4Fe-4S Mo/W bis-MGD-type" evidence="13">
    <location>
        <begin position="215"/>
        <end position="271"/>
    </location>
</feature>
<evidence type="ECO:0000256" key="7">
    <source>
        <dbReference type="ARBA" id="ARBA00023014"/>
    </source>
</evidence>
<dbReference type="InterPro" id="IPR054351">
    <property type="entry name" value="NADH_UbQ_OxRdtase_ferredoxin"/>
</dbReference>
<feature type="region of interest" description="Disordered" evidence="11">
    <location>
        <begin position="552"/>
        <end position="580"/>
    </location>
</feature>
<dbReference type="InterPro" id="IPR000283">
    <property type="entry name" value="NADH_UbQ_OxRdtase_75kDa_su_CS"/>
</dbReference>
<dbReference type="InterPro" id="IPR050123">
    <property type="entry name" value="Prok_molybdopt-oxidoreductase"/>
</dbReference>
<dbReference type="PROSITE" id="PS51669">
    <property type="entry name" value="4FE4S_MOW_BIS_MGD"/>
    <property type="match status" value="1"/>
</dbReference>
<keyword evidence="15" id="KW-0496">Mitochondrion</keyword>
<dbReference type="Pfam" id="PF10588">
    <property type="entry name" value="NADH-G_4Fe-4S_3"/>
    <property type="match status" value="1"/>
</dbReference>
<dbReference type="FunFam" id="3.30.200.210:FF:000002">
    <property type="entry name" value="NADH-ubiquinone oxidoreductase 75 kDa subunit"/>
    <property type="match status" value="1"/>
</dbReference>
<keyword evidence="4" id="KW-0479">Metal-binding</keyword>
<dbReference type="InterPro" id="IPR036010">
    <property type="entry name" value="2Fe-2S_ferredoxin-like_sf"/>
</dbReference>
<dbReference type="PROSITE" id="PS51839">
    <property type="entry name" value="4FE4S_HC3"/>
    <property type="match status" value="1"/>
</dbReference>
<gene>
    <name evidence="15" type="ORF">Mmmito_0035</name>
</gene>
<dbReference type="GO" id="GO:0016651">
    <property type="term" value="F:oxidoreductase activity, acting on NAD(P)H"/>
    <property type="evidence" value="ECO:0007669"/>
    <property type="project" value="InterPro"/>
</dbReference>
<keyword evidence="3" id="KW-0004">4Fe-4S</keyword>
<keyword evidence="8" id="KW-0520">NAD</keyword>